<feature type="compositionally biased region" description="Polar residues" evidence="1">
    <location>
        <begin position="218"/>
        <end position="249"/>
    </location>
</feature>
<dbReference type="Proteomes" id="UP001150266">
    <property type="component" value="Unassembled WGS sequence"/>
</dbReference>
<reference evidence="2" key="1">
    <citation type="submission" date="2022-08" db="EMBL/GenBank/DDBJ databases">
        <title>A Global Phylogenomic Analysis of the Shiitake Genus Lentinula.</title>
        <authorList>
            <consortium name="DOE Joint Genome Institute"/>
            <person name="Sierra-Patev S."/>
            <person name="Min B."/>
            <person name="Naranjo-Ortiz M."/>
            <person name="Looney B."/>
            <person name="Konkel Z."/>
            <person name="Slot J.C."/>
            <person name="Sakamoto Y."/>
            <person name="Steenwyk J.L."/>
            <person name="Rokas A."/>
            <person name="Carro J."/>
            <person name="Camarero S."/>
            <person name="Ferreira P."/>
            <person name="Molpeceres G."/>
            <person name="Ruiz-Duenas F.J."/>
            <person name="Serrano A."/>
            <person name="Henrissat B."/>
            <person name="Drula E."/>
            <person name="Hughes K.W."/>
            <person name="Mata J.L."/>
            <person name="Ishikawa N.K."/>
            <person name="Vargas-Isla R."/>
            <person name="Ushijima S."/>
            <person name="Smith C.A."/>
            <person name="Ahrendt S."/>
            <person name="Andreopoulos W."/>
            <person name="He G."/>
            <person name="Labutti K."/>
            <person name="Lipzen A."/>
            <person name="Ng V."/>
            <person name="Riley R."/>
            <person name="Sandor L."/>
            <person name="Barry K."/>
            <person name="Martinez A.T."/>
            <person name="Xiao Y."/>
            <person name="Gibbons J.G."/>
            <person name="Terashima K."/>
            <person name="Grigoriev I.V."/>
            <person name="Hibbett D.S."/>
        </authorList>
    </citation>
    <scope>NUCLEOTIDE SEQUENCE</scope>
    <source>
        <strain evidence="2">JLM2183</strain>
    </source>
</reference>
<evidence type="ECO:0000313" key="3">
    <source>
        <dbReference type="Proteomes" id="UP001150266"/>
    </source>
</evidence>
<evidence type="ECO:0000256" key="1">
    <source>
        <dbReference type="SAM" id="MobiDB-lite"/>
    </source>
</evidence>
<sequence>MDYGGASHAFAHFSSASYSTLLPTNVNSSAMIPGHVERSYERLPTEWIRSEEALYLEADATPYEVKKSSVKATEKKAEKEAKRKSYLQKQEFVKEWLKSVKVEQDSSLLCPGVYLSSHDGKNVVPAPRAFLIKKSELQKKDEWKEKRERRQRGRKRETRISKTPNLQDQSSEPDDSWAPDPTSYNGIYAPAVQSPKISERDILNTVATITTRVNDSELQLDLSNPDKQSTGTGASANTKPEISRSSAHHTASFIRDSKETLHHLHDNFACGTDHWPYSKFYEGADEEGKRMAEEEGDAITGTEYTKTKIKVVTLSRRQSQEQRRESLLRVLNTRDGLENLDAGDETAISSPAASLKGSPALSPRVRNPEKPIRRSLAEEMRFAEQTEVDKHKDDVRVLVLTRSQRRVDEEEEEEDIDIVDAEENTEDAFQVVDIGEGGSVVMKEIGSTGDDLESVSSSICIV</sequence>
<feature type="region of interest" description="Disordered" evidence="1">
    <location>
        <begin position="218"/>
        <end position="251"/>
    </location>
</feature>
<dbReference type="EMBL" id="JAOTPV010000001">
    <property type="protein sequence ID" value="KAJ4490109.1"/>
    <property type="molecule type" value="Genomic_DNA"/>
</dbReference>
<organism evidence="2 3">
    <name type="scientific">Lentinula aciculospora</name>
    <dbReference type="NCBI Taxonomy" id="153920"/>
    <lineage>
        <taxon>Eukaryota</taxon>
        <taxon>Fungi</taxon>
        <taxon>Dikarya</taxon>
        <taxon>Basidiomycota</taxon>
        <taxon>Agaricomycotina</taxon>
        <taxon>Agaricomycetes</taxon>
        <taxon>Agaricomycetidae</taxon>
        <taxon>Agaricales</taxon>
        <taxon>Marasmiineae</taxon>
        <taxon>Omphalotaceae</taxon>
        <taxon>Lentinula</taxon>
    </lineage>
</organism>
<comment type="caution">
    <text evidence="2">The sequence shown here is derived from an EMBL/GenBank/DDBJ whole genome shotgun (WGS) entry which is preliminary data.</text>
</comment>
<name>A0A9W9AUY1_9AGAR</name>
<evidence type="ECO:0000313" key="2">
    <source>
        <dbReference type="EMBL" id="KAJ4490109.1"/>
    </source>
</evidence>
<accession>A0A9W9AUY1</accession>
<dbReference type="AlphaFoldDB" id="A0A9W9AUY1"/>
<protein>
    <submittedName>
        <fullName evidence="2">Uncharacterized protein</fullName>
    </submittedName>
</protein>
<dbReference type="OrthoDB" id="3004401at2759"/>
<gene>
    <name evidence="2" type="ORF">J3R30DRAFT_3693641</name>
</gene>
<feature type="region of interest" description="Disordered" evidence="1">
    <location>
        <begin position="141"/>
        <end position="191"/>
    </location>
</feature>
<proteinExistence type="predicted"/>
<keyword evidence="3" id="KW-1185">Reference proteome</keyword>
<feature type="compositionally biased region" description="Polar residues" evidence="1">
    <location>
        <begin position="161"/>
        <end position="170"/>
    </location>
</feature>